<proteinExistence type="predicted"/>
<feature type="non-terminal residue" evidence="2">
    <location>
        <position position="1"/>
    </location>
</feature>
<evidence type="ECO:0000313" key="3">
    <source>
        <dbReference type="Proteomes" id="UP000663836"/>
    </source>
</evidence>
<name>A0A820KTB7_9BILA</name>
<organism evidence="2 3">
    <name type="scientific">Rotaria sordida</name>
    <dbReference type="NCBI Taxonomy" id="392033"/>
    <lineage>
        <taxon>Eukaryota</taxon>
        <taxon>Metazoa</taxon>
        <taxon>Spiralia</taxon>
        <taxon>Gnathifera</taxon>
        <taxon>Rotifera</taxon>
        <taxon>Eurotatoria</taxon>
        <taxon>Bdelloidea</taxon>
        <taxon>Philodinida</taxon>
        <taxon>Philodinidae</taxon>
        <taxon>Rotaria</taxon>
    </lineage>
</organism>
<dbReference type="PANTHER" id="PTHR24221:SF636">
    <property type="entry name" value="BILE SALT EXPORT PUMP"/>
    <property type="match status" value="1"/>
</dbReference>
<evidence type="ECO:0000313" key="2">
    <source>
        <dbReference type="EMBL" id="CAF4345098.1"/>
    </source>
</evidence>
<dbReference type="AlphaFoldDB" id="A0A820KTB7"/>
<dbReference type="GO" id="GO:0005524">
    <property type="term" value="F:ATP binding"/>
    <property type="evidence" value="ECO:0007669"/>
    <property type="project" value="InterPro"/>
</dbReference>
<dbReference type="Gene3D" id="3.40.50.300">
    <property type="entry name" value="P-loop containing nucleotide triphosphate hydrolases"/>
    <property type="match status" value="1"/>
</dbReference>
<gene>
    <name evidence="2" type="ORF">JBS370_LOCUS41756</name>
</gene>
<protein>
    <recommendedName>
        <fullName evidence="1">ABC transporter domain-containing protein</fullName>
    </recommendedName>
</protein>
<dbReference type="Pfam" id="PF00005">
    <property type="entry name" value="ABC_tran"/>
    <property type="match status" value="1"/>
</dbReference>
<sequence length="67" mass="7716">MQSPDEFDSALVDSSGCEKSTRVQLLQRFYDPIDGSVEIDDIRVNQYNLSWLREHIGVVSQEPILFQ</sequence>
<reference evidence="2" key="1">
    <citation type="submission" date="2021-02" db="EMBL/GenBank/DDBJ databases">
        <authorList>
            <person name="Nowell W R."/>
        </authorList>
    </citation>
    <scope>NUCLEOTIDE SEQUENCE</scope>
</reference>
<comment type="caution">
    <text evidence="2">The sequence shown here is derived from an EMBL/GenBank/DDBJ whole genome shotgun (WGS) entry which is preliminary data.</text>
</comment>
<dbReference type="InterPro" id="IPR003439">
    <property type="entry name" value="ABC_transporter-like_ATP-bd"/>
</dbReference>
<feature type="domain" description="ABC transporter" evidence="1">
    <location>
        <begin position="10"/>
        <end position="66"/>
    </location>
</feature>
<dbReference type="EMBL" id="CAJOBD010048850">
    <property type="protein sequence ID" value="CAF4345098.1"/>
    <property type="molecule type" value="Genomic_DNA"/>
</dbReference>
<dbReference type="InterPro" id="IPR039421">
    <property type="entry name" value="Type_1_exporter"/>
</dbReference>
<dbReference type="GO" id="GO:0042626">
    <property type="term" value="F:ATPase-coupled transmembrane transporter activity"/>
    <property type="evidence" value="ECO:0007669"/>
    <property type="project" value="TreeGrafter"/>
</dbReference>
<dbReference type="SUPFAM" id="SSF52540">
    <property type="entry name" value="P-loop containing nucleoside triphosphate hydrolases"/>
    <property type="match status" value="1"/>
</dbReference>
<accession>A0A820KTB7</accession>
<dbReference type="InterPro" id="IPR027417">
    <property type="entry name" value="P-loop_NTPase"/>
</dbReference>
<dbReference type="GO" id="GO:0016887">
    <property type="term" value="F:ATP hydrolysis activity"/>
    <property type="evidence" value="ECO:0007669"/>
    <property type="project" value="InterPro"/>
</dbReference>
<dbReference type="GO" id="GO:0016324">
    <property type="term" value="C:apical plasma membrane"/>
    <property type="evidence" value="ECO:0007669"/>
    <property type="project" value="TreeGrafter"/>
</dbReference>
<dbReference type="PANTHER" id="PTHR24221">
    <property type="entry name" value="ATP-BINDING CASSETTE SUB-FAMILY B"/>
    <property type="match status" value="1"/>
</dbReference>
<evidence type="ECO:0000259" key="1">
    <source>
        <dbReference type="Pfam" id="PF00005"/>
    </source>
</evidence>
<dbReference type="Proteomes" id="UP000663836">
    <property type="component" value="Unassembled WGS sequence"/>
</dbReference>